<dbReference type="eggNOG" id="ENOG502S86Z">
    <property type="taxonomic scope" value="Eukaryota"/>
</dbReference>
<proteinExistence type="predicted"/>
<dbReference type="PANTHER" id="PTHR31668:SF20">
    <property type="entry name" value="ZN(II)2CYS6 TRANSCRIPTION FACTOR (EUROFUNG)"/>
    <property type="match status" value="1"/>
</dbReference>
<dbReference type="Pfam" id="PF00172">
    <property type="entry name" value="Zn_clus"/>
    <property type="match status" value="1"/>
</dbReference>
<dbReference type="VEuPathDB" id="FungiDB:MAPG_04263"/>
<dbReference type="CDD" id="cd00067">
    <property type="entry name" value="GAL4"/>
    <property type="match status" value="1"/>
</dbReference>
<dbReference type="CDD" id="cd12148">
    <property type="entry name" value="fungal_TF_MHR"/>
    <property type="match status" value="1"/>
</dbReference>
<dbReference type="SUPFAM" id="SSF57701">
    <property type="entry name" value="Zn2/Cys6 DNA-binding domain"/>
    <property type="match status" value="1"/>
</dbReference>
<dbReference type="STRING" id="644358.A0A0C4DW89"/>
<dbReference type="EMBL" id="ADBL01001009">
    <property type="status" value="NOT_ANNOTATED_CDS"/>
    <property type="molecule type" value="Genomic_DNA"/>
</dbReference>
<keyword evidence="2" id="KW-0539">Nucleus</keyword>
<evidence type="ECO:0000256" key="3">
    <source>
        <dbReference type="SAM" id="MobiDB-lite"/>
    </source>
</evidence>
<name>A0A0C4DW89_MAGP6</name>
<feature type="region of interest" description="Disordered" evidence="3">
    <location>
        <begin position="758"/>
        <end position="780"/>
    </location>
</feature>
<feature type="region of interest" description="Disordered" evidence="3">
    <location>
        <begin position="524"/>
        <end position="543"/>
    </location>
</feature>
<dbReference type="SMART" id="SM00066">
    <property type="entry name" value="GAL4"/>
    <property type="match status" value="1"/>
</dbReference>
<dbReference type="EnsemblFungi" id="MAPG_04263T0">
    <property type="protein sequence ID" value="MAPG_04263T0"/>
    <property type="gene ID" value="MAPG_04263"/>
</dbReference>
<dbReference type="PROSITE" id="PS50048">
    <property type="entry name" value="ZN2_CY6_FUNGAL_2"/>
    <property type="match status" value="1"/>
</dbReference>
<evidence type="ECO:0000313" key="6">
    <source>
        <dbReference type="EnsemblFungi" id="MAPG_04263T0"/>
    </source>
</evidence>
<feature type="region of interest" description="Disordered" evidence="3">
    <location>
        <begin position="572"/>
        <end position="685"/>
    </location>
</feature>
<protein>
    <submittedName>
        <fullName evidence="5">C6 zinc finger protein</fullName>
    </submittedName>
</protein>
<reference evidence="6" key="5">
    <citation type="submission" date="2015-06" db="UniProtKB">
        <authorList>
            <consortium name="EnsemblFungi"/>
        </authorList>
    </citation>
    <scope>IDENTIFICATION</scope>
    <source>
        <strain evidence="6">ATCC 64411</strain>
    </source>
</reference>
<dbReference type="InterPro" id="IPR050797">
    <property type="entry name" value="Carb_Metab_Trans_Reg"/>
</dbReference>
<reference evidence="5" key="2">
    <citation type="submission" date="2010-05" db="EMBL/GenBank/DDBJ databases">
        <title>The Genome Sequence of Magnaporthe poae strain ATCC 64411.</title>
        <authorList>
            <consortium name="The Broad Institute Genome Sequencing Platform"/>
            <consortium name="Broad Institute Genome Sequencing Center for Infectious Disease"/>
            <person name="Ma L.-J."/>
            <person name="Dead R."/>
            <person name="Young S."/>
            <person name="Zeng Q."/>
            <person name="Koehrsen M."/>
            <person name="Alvarado L."/>
            <person name="Berlin A."/>
            <person name="Chapman S.B."/>
            <person name="Chen Z."/>
            <person name="Freedman E."/>
            <person name="Gellesch M."/>
            <person name="Goldberg J."/>
            <person name="Griggs A."/>
            <person name="Gujja S."/>
            <person name="Heilman E.R."/>
            <person name="Heiman D."/>
            <person name="Hepburn T."/>
            <person name="Howarth C."/>
            <person name="Jen D."/>
            <person name="Larson L."/>
            <person name="Mehta T."/>
            <person name="Neiman D."/>
            <person name="Pearson M."/>
            <person name="Roberts A."/>
            <person name="Saif S."/>
            <person name="Shea T."/>
            <person name="Shenoy N."/>
            <person name="Sisk P."/>
            <person name="Stolte C."/>
            <person name="Sykes S."/>
            <person name="Walk T."/>
            <person name="White J."/>
            <person name="Yandava C."/>
            <person name="Haas B."/>
            <person name="Nusbaum C."/>
            <person name="Birren B."/>
        </authorList>
    </citation>
    <scope>NUCLEOTIDE SEQUENCE</scope>
    <source>
        <strain evidence="5">ATCC 64411</strain>
    </source>
</reference>
<evidence type="ECO:0000313" key="5">
    <source>
        <dbReference type="EMBL" id="KLU85233.1"/>
    </source>
</evidence>
<dbReference type="PROSITE" id="PS00463">
    <property type="entry name" value="ZN2_CY6_FUNGAL_1"/>
    <property type="match status" value="1"/>
</dbReference>
<dbReference type="Proteomes" id="UP000011715">
    <property type="component" value="Unassembled WGS sequence"/>
</dbReference>
<sequence>MTNSAVKRACDACHRRKVRCDGVNPCRNCSSAQLGCTYNAIPQKKGPKGSRAKVISELRETQRQTSLATKVHNRIHGTASPPGSPTLTPTPGLLTKEVIKECVDFYFNHMYSIIPILNRQQLERDSLAMETNVDTYCLVTSLCAFMMLQPGMSTPGGDPYGLDTMPGANVVTGTLLMEETIRVRKAYDHIESPTPNSLCTSYFLFACYYALELHDKAWFHLREATTVAHMTGMTKEDSYVGYDNASSSRRRRLYWLLFITERAYALQRDRPLTLQATINLPTTGDDPSDQCSHQLGGFVLLAKMFRPFDDQFVNLWNNTNKSCSASYVGGLQKQLTEVLPAYLNATDSRLGDVHTNQTWLKHIIWQLGMSRVNTNEQGMSSMQFPVDISRELLAMTSAFSTRNMELISGGFVEKLYEVASSLTEVLPLQQNSDPFAAFNPRDSLQQILNLLGLIRNGESRFLPLLLCKMNDVLPRVVSPMLQKAPDMACNIDIFDGFGNAGLGNVPALTPMDEYESKFTIPRIEEIKSEPPSSPSDGSPVDMGAPFVSSPVVLAPGIDFPHGLPSQDFNSMADMVMSPIGPGPGSQLNAPGGIPGQQQLPQPHQNQSPLQHQPPQQQQQHQQYPQQHRPHLSQHQHSIAALQGTNNNNMNVPFQNSMHPGMNQVPSPGGISQAPRQQPGLHGSIDHGFASGQVMNTSLGHMGQAMMPGAQGMMMRQQATRANSFSINQASHLRTVADFQALQRTNSDMSVMTSMSPMSPMSGGGGGGMSAEIDFNTLPAR</sequence>
<dbReference type="AlphaFoldDB" id="A0A0C4DW89"/>
<feature type="domain" description="Zn(2)-C6 fungal-type" evidence="4">
    <location>
        <begin position="9"/>
        <end position="38"/>
    </location>
</feature>
<organism evidence="6 7">
    <name type="scientific">Magnaporthiopsis poae (strain ATCC 64411 / 73-15)</name>
    <name type="common">Kentucky bluegrass fungus</name>
    <name type="synonym">Magnaporthe poae</name>
    <dbReference type="NCBI Taxonomy" id="644358"/>
    <lineage>
        <taxon>Eukaryota</taxon>
        <taxon>Fungi</taxon>
        <taxon>Dikarya</taxon>
        <taxon>Ascomycota</taxon>
        <taxon>Pezizomycotina</taxon>
        <taxon>Sordariomycetes</taxon>
        <taxon>Sordariomycetidae</taxon>
        <taxon>Magnaporthales</taxon>
        <taxon>Magnaporthaceae</taxon>
        <taxon>Magnaporthiopsis</taxon>
    </lineage>
</organism>
<dbReference type="GO" id="GO:0003677">
    <property type="term" value="F:DNA binding"/>
    <property type="evidence" value="ECO:0007669"/>
    <property type="project" value="InterPro"/>
</dbReference>
<dbReference type="GO" id="GO:0006351">
    <property type="term" value="P:DNA-templated transcription"/>
    <property type="evidence" value="ECO:0007669"/>
    <property type="project" value="InterPro"/>
</dbReference>
<dbReference type="GO" id="GO:0000981">
    <property type="term" value="F:DNA-binding transcription factor activity, RNA polymerase II-specific"/>
    <property type="evidence" value="ECO:0007669"/>
    <property type="project" value="InterPro"/>
</dbReference>
<evidence type="ECO:0000256" key="2">
    <source>
        <dbReference type="ARBA" id="ARBA00023242"/>
    </source>
</evidence>
<feature type="compositionally biased region" description="Polar residues" evidence="3">
    <location>
        <begin position="634"/>
        <end position="657"/>
    </location>
</feature>
<dbReference type="Gene3D" id="4.10.240.10">
    <property type="entry name" value="Zn(2)-C6 fungal-type DNA-binding domain"/>
    <property type="match status" value="1"/>
</dbReference>
<dbReference type="EMBL" id="GL876968">
    <property type="protein sequence ID" value="KLU85233.1"/>
    <property type="molecule type" value="Genomic_DNA"/>
</dbReference>
<dbReference type="Pfam" id="PF04082">
    <property type="entry name" value="Fungal_trans"/>
    <property type="match status" value="1"/>
</dbReference>
<keyword evidence="7" id="KW-1185">Reference proteome</keyword>
<evidence type="ECO:0000256" key="1">
    <source>
        <dbReference type="ARBA" id="ARBA00022723"/>
    </source>
</evidence>
<dbReference type="GO" id="GO:0008270">
    <property type="term" value="F:zinc ion binding"/>
    <property type="evidence" value="ECO:0007669"/>
    <property type="project" value="InterPro"/>
</dbReference>
<keyword evidence="1" id="KW-0479">Metal-binding</keyword>
<gene>
    <name evidence="5" type="ORF">MAPG_04263</name>
</gene>
<dbReference type="SMART" id="SM00906">
    <property type="entry name" value="Fungal_trans"/>
    <property type="match status" value="1"/>
</dbReference>
<feature type="compositionally biased region" description="Low complexity" evidence="3">
    <location>
        <begin position="596"/>
        <end position="626"/>
    </location>
</feature>
<accession>A0A0C4DW89</accession>
<reference evidence="5" key="3">
    <citation type="submission" date="2011-03" db="EMBL/GenBank/DDBJ databases">
        <title>Annotation of Magnaporthe poae ATCC 64411.</title>
        <authorList>
            <person name="Ma L.-J."/>
            <person name="Dead R."/>
            <person name="Young S.K."/>
            <person name="Zeng Q."/>
            <person name="Gargeya S."/>
            <person name="Fitzgerald M."/>
            <person name="Haas B."/>
            <person name="Abouelleil A."/>
            <person name="Alvarado L."/>
            <person name="Arachchi H.M."/>
            <person name="Berlin A."/>
            <person name="Brown A."/>
            <person name="Chapman S.B."/>
            <person name="Chen Z."/>
            <person name="Dunbar C."/>
            <person name="Freedman E."/>
            <person name="Gearin G."/>
            <person name="Gellesch M."/>
            <person name="Goldberg J."/>
            <person name="Griggs A."/>
            <person name="Gujja S."/>
            <person name="Heiman D."/>
            <person name="Howarth C."/>
            <person name="Larson L."/>
            <person name="Lui A."/>
            <person name="MacDonald P.J.P."/>
            <person name="Mehta T."/>
            <person name="Montmayeur A."/>
            <person name="Murphy C."/>
            <person name="Neiman D."/>
            <person name="Pearson M."/>
            <person name="Priest M."/>
            <person name="Roberts A."/>
            <person name="Saif S."/>
            <person name="Shea T."/>
            <person name="Shenoy N."/>
            <person name="Sisk P."/>
            <person name="Stolte C."/>
            <person name="Sykes S."/>
            <person name="Yandava C."/>
            <person name="Wortman J."/>
            <person name="Nusbaum C."/>
            <person name="Birren B."/>
        </authorList>
    </citation>
    <scope>NUCLEOTIDE SEQUENCE</scope>
    <source>
        <strain evidence="5">ATCC 64411</strain>
    </source>
</reference>
<reference evidence="7" key="1">
    <citation type="submission" date="2010-05" db="EMBL/GenBank/DDBJ databases">
        <title>The genome sequence of Magnaporthe poae strain ATCC 64411.</title>
        <authorList>
            <person name="Ma L.-J."/>
            <person name="Dead R."/>
            <person name="Young S."/>
            <person name="Zeng Q."/>
            <person name="Koehrsen M."/>
            <person name="Alvarado L."/>
            <person name="Berlin A."/>
            <person name="Chapman S.B."/>
            <person name="Chen Z."/>
            <person name="Freedman E."/>
            <person name="Gellesch M."/>
            <person name="Goldberg J."/>
            <person name="Griggs A."/>
            <person name="Gujja S."/>
            <person name="Heilman E.R."/>
            <person name="Heiman D."/>
            <person name="Hepburn T."/>
            <person name="Howarth C."/>
            <person name="Jen D."/>
            <person name="Larson L."/>
            <person name="Mehta T."/>
            <person name="Neiman D."/>
            <person name="Pearson M."/>
            <person name="Roberts A."/>
            <person name="Saif S."/>
            <person name="Shea T."/>
            <person name="Shenoy N."/>
            <person name="Sisk P."/>
            <person name="Stolte C."/>
            <person name="Sykes S."/>
            <person name="Walk T."/>
            <person name="White J."/>
            <person name="Yandava C."/>
            <person name="Haas B."/>
            <person name="Nusbaum C."/>
            <person name="Birren B."/>
        </authorList>
    </citation>
    <scope>NUCLEOTIDE SEQUENCE [LARGE SCALE GENOMIC DNA]</scope>
    <source>
        <strain evidence="7">ATCC 64411 / 73-15</strain>
    </source>
</reference>
<evidence type="ECO:0000259" key="4">
    <source>
        <dbReference type="PROSITE" id="PS50048"/>
    </source>
</evidence>
<dbReference type="InterPro" id="IPR001138">
    <property type="entry name" value="Zn2Cys6_DnaBD"/>
</dbReference>
<evidence type="ECO:0000313" key="7">
    <source>
        <dbReference type="Proteomes" id="UP000011715"/>
    </source>
</evidence>
<dbReference type="InterPro" id="IPR036864">
    <property type="entry name" value="Zn2-C6_fun-type_DNA-bd_sf"/>
</dbReference>
<dbReference type="OrthoDB" id="4132249at2759"/>
<reference evidence="6" key="4">
    <citation type="journal article" date="2015" name="G3 (Bethesda)">
        <title>Genome sequences of three phytopathogenic species of the Magnaporthaceae family of fungi.</title>
        <authorList>
            <person name="Okagaki L.H."/>
            <person name="Nunes C.C."/>
            <person name="Sailsbery J."/>
            <person name="Clay B."/>
            <person name="Brown D."/>
            <person name="John T."/>
            <person name="Oh Y."/>
            <person name="Young N."/>
            <person name="Fitzgerald M."/>
            <person name="Haas B.J."/>
            <person name="Zeng Q."/>
            <person name="Young S."/>
            <person name="Adiconis X."/>
            <person name="Fan L."/>
            <person name="Levin J.Z."/>
            <person name="Mitchell T.K."/>
            <person name="Okubara P.A."/>
            <person name="Farman M.L."/>
            <person name="Kohn L.M."/>
            <person name="Birren B."/>
            <person name="Ma L.-J."/>
            <person name="Dean R.A."/>
        </authorList>
    </citation>
    <scope>NUCLEOTIDE SEQUENCE</scope>
    <source>
        <strain evidence="6">ATCC 64411 / 73-15</strain>
    </source>
</reference>
<dbReference type="PANTHER" id="PTHR31668">
    <property type="entry name" value="GLUCOSE TRANSPORT TRANSCRIPTION REGULATOR RGT1-RELATED-RELATED"/>
    <property type="match status" value="1"/>
</dbReference>
<dbReference type="OMA" id="KAWYYLR"/>
<dbReference type="InterPro" id="IPR007219">
    <property type="entry name" value="XnlR_reg_dom"/>
</dbReference>